<keyword evidence="2" id="KW-1185">Reference proteome</keyword>
<evidence type="ECO:0000313" key="1">
    <source>
        <dbReference type="EMBL" id="KAJ4961507.1"/>
    </source>
</evidence>
<dbReference type="Proteomes" id="UP001141806">
    <property type="component" value="Unassembled WGS sequence"/>
</dbReference>
<reference evidence="1" key="1">
    <citation type="journal article" date="2023" name="Plant J.">
        <title>The genome of the king protea, Protea cynaroides.</title>
        <authorList>
            <person name="Chang J."/>
            <person name="Duong T.A."/>
            <person name="Schoeman C."/>
            <person name="Ma X."/>
            <person name="Roodt D."/>
            <person name="Barker N."/>
            <person name="Li Z."/>
            <person name="Van de Peer Y."/>
            <person name="Mizrachi E."/>
        </authorList>
    </citation>
    <scope>NUCLEOTIDE SEQUENCE</scope>
    <source>
        <tissue evidence="1">Young leaves</tissue>
    </source>
</reference>
<sequence length="113" mass="12765">MNVVSAADHYLIVSNYFGQMNKIDLGEGIYDQLVDEMAERPRVLWVVQAESLQQLRAAIYSQMRRVCSSSRERTVLHARILIEEQNWRYEGGRPSSVIKTTSSSFTAAPNAAS</sequence>
<dbReference type="AlphaFoldDB" id="A0A9Q0H7Y0"/>
<gene>
    <name evidence="1" type="ORF">NE237_021417</name>
</gene>
<proteinExistence type="predicted"/>
<protein>
    <submittedName>
        <fullName evidence="1">Uncharacterized protein</fullName>
    </submittedName>
</protein>
<name>A0A9Q0H7Y0_9MAGN</name>
<comment type="caution">
    <text evidence="1">The sequence shown here is derived from an EMBL/GenBank/DDBJ whole genome shotgun (WGS) entry which is preliminary data.</text>
</comment>
<evidence type="ECO:0000313" key="2">
    <source>
        <dbReference type="Proteomes" id="UP001141806"/>
    </source>
</evidence>
<dbReference type="EMBL" id="JAMYWD010000009">
    <property type="protein sequence ID" value="KAJ4961507.1"/>
    <property type="molecule type" value="Genomic_DNA"/>
</dbReference>
<accession>A0A9Q0H7Y0</accession>
<organism evidence="1 2">
    <name type="scientific">Protea cynaroides</name>
    <dbReference type="NCBI Taxonomy" id="273540"/>
    <lineage>
        <taxon>Eukaryota</taxon>
        <taxon>Viridiplantae</taxon>
        <taxon>Streptophyta</taxon>
        <taxon>Embryophyta</taxon>
        <taxon>Tracheophyta</taxon>
        <taxon>Spermatophyta</taxon>
        <taxon>Magnoliopsida</taxon>
        <taxon>Proteales</taxon>
        <taxon>Proteaceae</taxon>
        <taxon>Protea</taxon>
    </lineage>
</organism>